<dbReference type="AlphaFoldDB" id="E8R5R8"/>
<dbReference type="Gene3D" id="3.40.50.150">
    <property type="entry name" value="Vaccinia Virus protein VP39"/>
    <property type="match status" value="1"/>
</dbReference>
<reference key="1">
    <citation type="submission" date="2010-11" db="EMBL/GenBank/DDBJ databases">
        <title>The complete sequence of chromosome of Isophaera pallida ATCC 43644.</title>
        <authorList>
            <consortium name="US DOE Joint Genome Institute (JGI-PGF)"/>
            <person name="Lucas S."/>
            <person name="Copeland A."/>
            <person name="Lapidus A."/>
            <person name="Bruce D."/>
            <person name="Goodwin L."/>
            <person name="Pitluck S."/>
            <person name="Kyrpides N."/>
            <person name="Mavromatis K."/>
            <person name="Pagani I."/>
            <person name="Ivanova N."/>
            <person name="Saunders E."/>
            <person name="Brettin T."/>
            <person name="Detter J.C."/>
            <person name="Han C."/>
            <person name="Tapia R."/>
            <person name="Land M."/>
            <person name="Hauser L."/>
            <person name="Markowitz V."/>
            <person name="Cheng J.-F."/>
            <person name="Hugenholtz P."/>
            <person name="Woyke T."/>
            <person name="Wu D."/>
            <person name="Eisen J.A."/>
        </authorList>
    </citation>
    <scope>NUCLEOTIDE SEQUENCE</scope>
    <source>
        <strain>ATCC 43644</strain>
    </source>
</reference>
<dbReference type="InParanoid" id="E8R5R8"/>
<dbReference type="RefSeq" id="WP_013565113.1">
    <property type="nucleotide sequence ID" value="NC_014962.1"/>
</dbReference>
<evidence type="ECO:0008006" key="3">
    <source>
        <dbReference type="Google" id="ProtNLM"/>
    </source>
</evidence>
<dbReference type="HOGENOM" id="CLU_562335_0_0_0"/>
<dbReference type="Proteomes" id="UP000008631">
    <property type="component" value="Chromosome"/>
</dbReference>
<dbReference type="STRING" id="575540.Isop_2247"/>
<evidence type="ECO:0000313" key="2">
    <source>
        <dbReference type="Proteomes" id="UP000008631"/>
    </source>
</evidence>
<dbReference type="SUPFAM" id="SSF53335">
    <property type="entry name" value="S-adenosyl-L-methionine-dependent methyltransferases"/>
    <property type="match status" value="1"/>
</dbReference>
<gene>
    <name evidence="1" type="ordered locus">Isop_2247</name>
</gene>
<accession>E8R5R8</accession>
<organism evidence="1 2">
    <name type="scientific">Isosphaera pallida (strain ATCC 43644 / DSM 9630 / IS1B)</name>
    <dbReference type="NCBI Taxonomy" id="575540"/>
    <lineage>
        <taxon>Bacteria</taxon>
        <taxon>Pseudomonadati</taxon>
        <taxon>Planctomycetota</taxon>
        <taxon>Planctomycetia</taxon>
        <taxon>Isosphaerales</taxon>
        <taxon>Isosphaeraceae</taxon>
        <taxon>Isosphaera</taxon>
    </lineage>
</organism>
<reference evidence="1 2" key="2">
    <citation type="journal article" date="2011" name="Stand. Genomic Sci.">
        <title>Complete genome sequence of Isosphaera pallida type strain (IS1B).</title>
        <authorList>
            <consortium name="US DOE Joint Genome Institute (JGI-PGF)"/>
            <person name="Goker M."/>
            <person name="Cleland D."/>
            <person name="Saunders E."/>
            <person name="Lapidus A."/>
            <person name="Nolan M."/>
            <person name="Lucas S."/>
            <person name="Hammon N."/>
            <person name="Deshpande S."/>
            <person name="Cheng J.F."/>
            <person name="Tapia R."/>
            <person name="Han C."/>
            <person name="Goodwin L."/>
            <person name="Pitluck S."/>
            <person name="Liolios K."/>
            <person name="Pagani I."/>
            <person name="Ivanova N."/>
            <person name="Mavromatis K."/>
            <person name="Pati A."/>
            <person name="Chen A."/>
            <person name="Palaniappan K."/>
            <person name="Land M."/>
            <person name="Hauser L."/>
            <person name="Chang Y.J."/>
            <person name="Jeffries C.D."/>
            <person name="Detter J.C."/>
            <person name="Beck B."/>
            <person name="Woyke T."/>
            <person name="Bristow J."/>
            <person name="Eisen J.A."/>
            <person name="Markowitz V."/>
            <person name="Hugenholtz P."/>
            <person name="Kyrpides N.C."/>
            <person name="Klenk H.P."/>
        </authorList>
    </citation>
    <scope>NUCLEOTIDE SEQUENCE [LARGE SCALE GENOMIC DNA]</scope>
    <source>
        <strain evidence="2">ATCC 43644 / DSM 9630 / IS1B</strain>
    </source>
</reference>
<proteinExistence type="predicted"/>
<sequence length="485" mass="53359">MTSADPFNHAPATTSWMWERRALEDPRALAELEQLAAGDPTAAASSRLQPTAAQLQRTRARLGSPELASAVWRLALARRKGRTKFADADRLWLDLVAVEQATAPAVALWKASRLVSAAGGSYGSRPTVILDLCCGVGSDALALAQMGANLVALDRDAGMIQRVTWNARVRGVDKYLRGVVGNAAHPPCRLIGGWLHVDPDRRPGQDHRRARQRRAVTIAGYQPGPDVLERLIERTQGGAVKFSPADDWPDFAARLEARGIAVEVEVVSWMRECKEATLWYGAAAEVAGARRRATALPSGRTWTDRDARRVADGMLWPSSPSRESCPRGAFLFDPDPCLERAGLLDEFARAWGLTRLEPALGCDWLMIHGDEAETMERDRLASLNGWGGLYRVESEGPADLKFWRARLREMGVGRVVVKTQRWPEPAEAVQRRLTWDATARLEGWTLFLQGGMTRRARAILAWGPMDESDHVAHPDFNSARGGTGT</sequence>
<dbReference type="InterPro" id="IPR029063">
    <property type="entry name" value="SAM-dependent_MTases_sf"/>
</dbReference>
<evidence type="ECO:0000313" key="1">
    <source>
        <dbReference type="EMBL" id="ADV62825.1"/>
    </source>
</evidence>
<keyword evidence="2" id="KW-1185">Reference proteome</keyword>
<name>E8R5R8_ISOPI</name>
<dbReference type="KEGG" id="ipa:Isop_2247"/>
<dbReference type="OrthoDB" id="9810570at2"/>
<dbReference type="EMBL" id="CP002353">
    <property type="protein sequence ID" value="ADV62825.1"/>
    <property type="molecule type" value="Genomic_DNA"/>
</dbReference>
<protein>
    <recommendedName>
        <fullName evidence="3">THUMP-like domain-containing protein</fullName>
    </recommendedName>
</protein>
<dbReference type="CDD" id="cd02440">
    <property type="entry name" value="AdoMet_MTases"/>
    <property type="match status" value="1"/>
</dbReference>
<dbReference type="eggNOG" id="COG2265">
    <property type="taxonomic scope" value="Bacteria"/>
</dbReference>